<name>A0A179BVF4_RHILE</name>
<comment type="caution">
    <text evidence="2">The sequence shown here is derived from an EMBL/GenBank/DDBJ whole genome shotgun (WGS) entry which is preliminary data.</text>
</comment>
<gene>
    <name evidence="2" type="ORF">A4U53_18135</name>
</gene>
<keyword evidence="1" id="KW-0812">Transmembrane</keyword>
<dbReference type="EMBL" id="LWBS01000121">
    <property type="protein sequence ID" value="OAP95141.1"/>
    <property type="molecule type" value="Genomic_DNA"/>
</dbReference>
<keyword evidence="1" id="KW-0472">Membrane</keyword>
<accession>A0A179BVF4</accession>
<sequence>MTKSPWLAPTDDTPTILPPITGTPLDYVPINATIAPTTPTQFKAPTLRRASIAAIVAGVAVASFVFAPFLFVAAIAIMFVSGCVWGTDKLIKVIDTHGE</sequence>
<reference evidence="2" key="1">
    <citation type="submission" date="2016-04" db="EMBL/GenBank/DDBJ databases">
        <title>Fast-growing isolate from the root nodules of Vavilovia formosa.</title>
        <authorList>
            <person name="Kimeklis A."/>
            <person name="Safronova V."/>
            <person name="Belimov A."/>
            <person name="Andronov E."/>
        </authorList>
    </citation>
    <scope>NUCLEOTIDE SEQUENCE [LARGE SCALE GENOMIC DNA]</scope>
    <source>
        <strain evidence="2">Vaf-46</strain>
    </source>
</reference>
<feature type="transmembrane region" description="Helical" evidence="1">
    <location>
        <begin position="52"/>
        <end position="80"/>
    </location>
</feature>
<keyword evidence="1" id="KW-1133">Transmembrane helix</keyword>
<protein>
    <submittedName>
        <fullName evidence="2">Uncharacterized protein</fullName>
    </submittedName>
</protein>
<evidence type="ECO:0000256" key="1">
    <source>
        <dbReference type="SAM" id="Phobius"/>
    </source>
</evidence>
<dbReference type="AlphaFoldDB" id="A0A179BVF4"/>
<evidence type="ECO:0000313" key="2">
    <source>
        <dbReference type="EMBL" id="OAP95141.1"/>
    </source>
</evidence>
<organism evidence="2">
    <name type="scientific">Rhizobium leguminosarum</name>
    <dbReference type="NCBI Taxonomy" id="384"/>
    <lineage>
        <taxon>Bacteria</taxon>
        <taxon>Pseudomonadati</taxon>
        <taxon>Pseudomonadota</taxon>
        <taxon>Alphaproteobacteria</taxon>
        <taxon>Hyphomicrobiales</taxon>
        <taxon>Rhizobiaceae</taxon>
        <taxon>Rhizobium/Agrobacterium group</taxon>
        <taxon>Rhizobium</taxon>
    </lineage>
</organism>
<proteinExistence type="predicted"/>